<evidence type="ECO:0000256" key="1">
    <source>
        <dbReference type="ARBA" id="ARBA00001913"/>
    </source>
</evidence>
<dbReference type="GeneID" id="63834623"/>
<gene>
    <name evidence="12" type="ORF">M406DRAFT_262211</name>
</gene>
<evidence type="ECO:0000256" key="4">
    <source>
        <dbReference type="ARBA" id="ARBA00022801"/>
    </source>
</evidence>
<dbReference type="RefSeq" id="XP_040774003.1">
    <property type="nucleotide sequence ID" value="XM_040917494.1"/>
</dbReference>
<organism evidence="12 13">
    <name type="scientific">Cryphonectria parasitica (strain ATCC 38755 / EP155)</name>
    <dbReference type="NCBI Taxonomy" id="660469"/>
    <lineage>
        <taxon>Eukaryota</taxon>
        <taxon>Fungi</taxon>
        <taxon>Dikarya</taxon>
        <taxon>Ascomycota</taxon>
        <taxon>Pezizomycotina</taxon>
        <taxon>Sordariomycetes</taxon>
        <taxon>Sordariomycetidae</taxon>
        <taxon>Diaporthales</taxon>
        <taxon>Cryphonectriaceae</taxon>
        <taxon>Cryphonectria-Endothia species complex</taxon>
        <taxon>Cryphonectria</taxon>
    </lineage>
</organism>
<feature type="binding site" evidence="7">
    <location>
        <position position="939"/>
    </location>
    <ligand>
        <name>Ca(2+)</name>
        <dbReference type="ChEBI" id="CHEBI:29108"/>
    </ligand>
</feature>
<dbReference type="GO" id="GO:0005509">
    <property type="term" value="F:calcium ion binding"/>
    <property type="evidence" value="ECO:0007669"/>
    <property type="project" value="InterPro"/>
</dbReference>
<feature type="disulfide bond" evidence="8">
    <location>
        <begin position="621"/>
        <end position="650"/>
    </location>
</feature>
<keyword evidence="9" id="KW-0326">Glycosidase</keyword>
<dbReference type="EMBL" id="MU032349">
    <property type="protein sequence ID" value="KAF3763024.1"/>
    <property type="molecule type" value="Genomic_DNA"/>
</dbReference>
<comment type="cofactor">
    <cofactor evidence="1 7">
        <name>Ca(2+)</name>
        <dbReference type="ChEBI" id="CHEBI:29108"/>
    </cofactor>
</comment>
<dbReference type="GO" id="GO:0004571">
    <property type="term" value="F:mannosyl-oligosaccharide 1,2-alpha-mannosidase activity"/>
    <property type="evidence" value="ECO:0007669"/>
    <property type="project" value="InterPro"/>
</dbReference>
<feature type="compositionally biased region" description="Basic and acidic residues" evidence="10">
    <location>
        <begin position="86"/>
        <end position="100"/>
    </location>
</feature>
<comment type="caution">
    <text evidence="12">The sequence shown here is derived from an EMBL/GenBank/DDBJ whole genome shotgun (WGS) entry which is preliminary data.</text>
</comment>
<feature type="compositionally biased region" description="Polar residues" evidence="10">
    <location>
        <begin position="194"/>
        <end position="203"/>
    </location>
</feature>
<keyword evidence="11" id="KW-0732">Signal</keyword>
<keyword evidence="4 9" id="KW-0378">Hydrolase</keyword>
<feature type="region of interest" description="Disordered" evidence="10">
    <location>
        <begin position="450"/>
        <end position="518"/>
    </location>
</feature>
<dbReference type="Proteomes" id="UP000803844">
    <property type="component" value="Unassembled WGS sequence"/>
</dbReference>
<name>A0A9P5CL71_CRYP1</name>
<sequence length="948" mass="104766">MPRFRRYRVFVACALFLVFLLYRVSSNSAWDEDFESQFQYVAAVLPNPGRTRPAQDGGYSSSGGGGGGSLSAQTQTMPHPPPDSGEGGRPDDDKVVKIPELKSGPVADDNTYALPAANDRISVDAAGGNSPSLVNAAGAPDRQPGEVQDNPLQVQDPPGRYEPGTTFSEPIHWIKQVERFPIEEDSLIPLPSGTPRSIPTIQHSFGPETDEARARREDRLDQIRMEAQIAWAAYSQYAFGHDELLVSGMSSRDPFCGWGATLVDSLDTLWIMGLKDEFEEAYSGLNDIDFTTTNRNDIPVFETTIRYLGGLLAAYDVTGGHKGDYPLLLKKAVELAEVLMGVFDTPNRMPILYYQWKPAYASQPKRASTRAGIAEVGTLSMEFTRLAQLTGKDKYYDAVARITNALEEWQNRDDHTASLIPGIFPENIDASGCNKTAKANKSLDSASSLAKQQAAAAEDSALHEPEGYNPKKAAKSPEIELRDNDHISGAYKGGSSSRSSSSGRGPVQEPLGADGLPTDWECEAQDLAASSGTQSFGMGGSQDSAYEYFPKQYLLLGGLEAKYRSMHEKTVAAVKEHLLYRPLTPDNADILFSSKLTINPANELELPRDGTHGYEVTHLACFLGGMFAMGGKIFDSDEDLDIGRRLTDGCVWAYASMPTGIMAEIAFVTPCLNAGSCEWNETAWHLAIDPNPRMREDQMEAYIERLAQWKIDKDEALRAEAVLQQAAEELGTPVTHAQDSKPHPKSGVPQRDRDDGSMGREDDVPYRAGRTKRNIDPVSGDTLAFDPSLLNQEAIEEKIRQMDEEYFGEPEVPSKPHRPQTHEEFVADRIRNGGLPPGYTQVTSNAYQLRPEAIESVWYMYRITGDPTWQEKGWKMWQSVIAHVRNNPAHSAINGVNDLTKLRHAGTMESFWIAETLKYFYLLFSEPDVVSLDDWVLNTEAHPFRRPS</sequence>
<evidence type="ECO:0000256" key="8">
    <source>
        <dbReference type="PIRSR" id="PIRSR601382-3"/>
    </source>
</evidence>
<comment type="similarity">
    <text evidence="3 9">Belongs to the glycosyl hydrolase 47 family.</text>
</comment>
<dbReference type="InterPro" id="IPR012341">
    <property type="entry name" value="6hp_glycosidase-like_sf"/>
</dbReference>
<feature type="compositionally biased region" description="Basic and acidic residues" evidence="10">
    <location>
        <begin position="475"/>
        <end position="486"/>
    </location>
</feature>
<evidence type="ECO:0000256" key="3">
    <source>
        <dbReference type="ARBA" id="ARBA00007658"/>
    </source>
</evidence>
<protein>
    <recommendedName>
        <fullName evidence="9">alpha-1,2-Mannosidase</fullName>
        <ecNumber evidence="9">3.2.1.-</ecNumber>
    </recommendedName>
</protein>
<keyword evidence="5 8" id="KW-1015">Disulfide bond</keyword>
<feature type="compositionally biased region" description="Basic and acidic residues" evidence="10">
    <location>
        <begin position="750"/>
        <end position="765"/>
    </location>
</feature>
<evidence type="ECO:0000256" key="2">
    <source>
        <dbReference type="ARBA" id="ARBA00004922"/>
    </source>
</evidence>
<feature type="active site" evidence="6">
    <location>
        <position position="543"/>
    </location>
</feature>
<accession>A0A9P5CL71</accession>
<comment type="pathway">
    <text evidence="2">Protein modification; protein glycosylation.</text>
</comment>
<keyword evidence="13" id="KW-1185">Reference proteome</keyword>
<dbReference type="InterPro" id="IPR036026">
    <property type="entry name" value="Seven-hairpin_glycosidases"/>
</dbReference>
<dbReference type="GO" id="GO:0005783">
    <property type="term" value="C:endoplasmic reticulum"/>
    <property type="evidence" value="ECO:0007669"/>
    <property type="project" value="TreeGrafter"/>
</dbReference>
<proteinExistence type="inferred from homology"/>
<dbReference type="Pfam" id="PF01532">
    <property type="entry name" value="Glyco_hydro_47"/>
    <property type="match status" value="1"/>
</dbReference>
<dbReference type="InterPro" id="IPR050749">
    <property type="entry name" value="Glycosyl_Hydrolase_47"/>
</dbReference>
<reference evidence="12" key="1">
    <citation type="journal article" date="2020" name="Phytopathology">
        <title>Genome sequence of the chestnut blight fungus Cryphonectria parasitica EP155: A fundamental resource for an archetypical invasive plant pathogen.</title>
        <authorList>
            <person name="Crouch J.A."/>
            <person name="Dawe A."/>
            <person name="Aerts A."/>
            <person name="Barry K."/>
            <person name="Churchill A.C.L."/>
            <person name="Grimwood J."/>
            <person name="Hillman B."/>
            <person name="Milgroom M.G."/>
            <person name="Pangilinan J."/>
            <person name="Smith M."/>
            <person name="Salamov A."/>
            <person name="Schmutz J."/>
            <person name="Yadav J."/>
            <person name="Grigoriev I.V."/>
            <person name="Nuss D."/>
        </authorList>
    </citation>
    <scope>NUCLEOTIDE SEQUENCE</scope>
    <source>
        <strain evidence="12">EP155</strain>
    </source>
</reference>
<evidence type="ECO:0000313" key="12">
    <source>
        <dbReference type="EMBL" id="KAF3763024.1"/>
    </source>
</evidence>
<dbReference type="SUPFAM" id="SSF48225">
    <property type="entry name" value="Seven-hairpin glycosidases"/>
    <property type="match status" value="1"/>
</dbReference>
<feature type="compositionally biased region" description="Low complexity" evidence="10">
    <location>
        <begin position="450"/>
        <end position="459"/>
    </location>
</feature>
<evidence type="ECO:0000256" key="9">
    <source>
        <dbReference type="RuleBase" id="RU361193"/>
    </source>
</evidence>
<evidence type="ECO:0000256" key="6">
    <source>
        <dbReference type="PIRSR" id="PIRSR601382-1"/>
    </source>
</evidence>
<dbReference type="PANTHER" id="PTHR11742">
    <property type="entry name" value="MANNOSYL-OLIGOSACCHARIDE ALPHA-1,2-MANNOSIDASE-RELATED"/>
    <property type="match status" value="1"/>
</dbReference>
<evidence type="ECO:0000256" key="11">
    <source>
        <dbReference type="SAM" id="SignalP"/>
    </source>
</evidence>
<dbReference type="OrthoDB" id="8118055at2759"/>
<evidence type="ECO:0000256" key="7">
    <source>
        <dbReference type="PIRSR" id="PIRSR601382-2"/>
    </source>
</evidence>
<feature type="active site" evidence="6">
    <location>
        <position position="852"/>
    </location>
</feature>
<feature type="active site" description="Proton donor" evidence="6">
    <location>
        <position position="664"/>
    </location>
</feature>
<dbReference type="PRINTS" id="PR00747">
    <property type="entry name" value="GLYHDRLASE47"/>
</dbReference>
<evidence type="ECO:0000313" key="13">
    <source>
        <dbReference type="Proteomes" id="UP000803844"/>
    </source>
</evidence>
<keyword evidence="7" id="KW-0106">Calcium</keyword>
<feature type="active site" description="Proton donor" evidence="6">
    <location>
        <position position="302"/>
    </location>
</feature>
<dbReference type="GO" id="GO:0036503">
    <property type="term" value="P:ERAD pathway"/>
    <property type="evidence" value="ECO:0007669"/>
    <property type="project" value="UniProtKB-ARBA"/>
</dbReference>
<feature type="region of interest" description="Disordered" evidence="10">
    <location>
        <begin position="49"/>
        <end position="155"/>
    </location>
</feature>
<evidence type="ECO:0000256" key="10">
    <source>
        <dbReference type="SAM" id="MobiDB-lite"/>
    </source>
</evidence>
<evidence type="ECO:0000256" key="5">
    <source>
        <dbReference type="ARBA" id="ARBA00023157"/>
    </source>
</evidence>
<dbReference type="InterPro" id="IPR001382">
    <property type="entry name" value="Glyco_hydro_47"/>
</dbReference>
<feature type="region of interest" description="Disordered" evidence="10">
    <location>
        <begin position="187"/>
        <end position="212"/>
    </location>
</feature>
<keyword evidence="7" id="KW-0479">Metal-binding</keyword>
<dbReference type="AlphaFoldDB" id="A0A9P5CL71"/>
<feature type="region of interest" description="Disordered" evidence="10">
    <location>
        <begin position="732"/>
        <end position="784"/>
    </location>
</feature>
<dbReference type="GO" id="GO:0016020">
    <property type="term" value="C:membrane"/>
    <property type="evidence" value="ECO:0007669"/>
    <property type="project" value="InterPro"/>
</dbReference>
<dbReference type="EC" id="3.2.1.-" evidence="9"/>
<feature type="chain" id="PRO_5040409307" description="alpha-1,2-Mannosidase" evidence="11">
    <location>
        <begin position="30"/>
        <end position="948"/>
    </location>
</feature>
<dbReference type="Gene3D" id="1.50.10.10">
    <property type="match status" value="3"/>
</dbReference>
<feature type="compositionally biased region" description="Gly residues" evidence="10">
    <location>
        <begin position="60"/>
        <end position="69"/>
    </location>
</feature>
<feature type="compositionally biased region" description="Low complexity" evidence="10">
    <location>
        <begin position="493"/>
        <end position="505"/>
    </location>
</feature>
<dbReference type="PANTHER" id="PTHR11742:SF103">
    <property type="entry name" value="ENDOPLASMIC RETICULUM MANNOSIDASE MNL2-RELATED"/>
    <property type="match status" value="1"/>
</dbReference>
<dbReference type="GO" id="GO:0005975">
    <property type="term" value="P:carbohydrate metabolic process"/>
    <property type="evidence" value="ECO:0007669"/>
    <property type="project" value="InterPro"/>
</dbReference>
<feature type="signal peptide" evidence="11">
    <location>
        <begin position="1"/>
        <end position="29"/>
    </location>
</feature>